<dbReference type="RefSeq" id="WP_281816111.1">
    <property type="nucleotide sequence ID" value="NZ_BRLB01000008.1"/>
</dbReference>
<dbReference type="PROSITE" id="PS51257">
    <property type="entry name" value="PROKAR_LIPOPROTEIN"/>
    <property type="match status" value="1"/>
</dbReference>
<dbReference type="InterPro" id="IPR007197">
    <property type="entry name" value="rSAM"/>
</dbReference>
<sequence>MNIKGFTKTTLLDYPGHIASTIFTGGCNFNCPYCHNGDLVLNHTNLDNLTENYILANIKKRCGMINSICISGGEPTLQPDLIEFLQKIKEYPIKIKLDTNGSNPHVIETAYKNNLIDYIAMDIKNSKEKYSITCDKAINLNNIEKSIDYIKSCGIDYEFRTTVIREFHNIEDIMNIGKWLNGSKRYFIQQYIESDKQIKDGFHGHSLETLEKFQNSIKQYFESVSIRGVD</sequence>
<dbReference type="SFLD" id="SFLDG01094">
    <property type="entry name" value="Uncharacterised_Radical_SAM_Su"/>
    <property type="match status" value="1"/>
</dbReference>
<evidence type="ECO:0000256" key="1">
    <source>
        <dbReference type="ARBA" id="ARBA00001966"/>
    </source>
</evidence>
<dbReference type="SFLD" id="SFLDG01067">
    <property type="entry name" value="SPASM/twitch_domain_containing"/>
    <property type="match status" value="1"/>
</dbReference>
<dbReference type="GO" id="GO:0003824">
    <property type="term" value="F:catalytic activity"/>
    <property type="evidence" value="ECO:0007669"/>
    <property type="project" value="InterPro"/>
</dbReference>
<proteinExistence type="predicted"/>
<protein>
    <submittedName>
        <fullName evidence="8">Anaerobic ribonucleoside-triphosphate reductase activating protein</fullName>
    </submittedName>
</protein>
<comment type="caution">
    <text evidence="8">The sequence shown here is derived from an EMBL/GenBank/DDBJ whole genome shotgun (WGS) entry which is preliminary data.</text>
</comment>
<dbReference type="InterPro" id="IPR012840">
    <property type="entry name" value="NrdG2"/>
</dbReference>
<dbReference type="SFLD" id="SFLDS00029">
    <property type="entry name" value="Radical_SAM"/>
    <property type="match status" value="2"/>
</dbReference>
<dbReference type="Pfam" id="PF04055">
    <property type="entry name" value="Radical_SAM"/>
    <property type="match status" value="1"/>
</dbReference>
<feature type="domain" description="Radical SAM core" evidence="7">
    <location>
        <begin position="13"/>
        <end position="222"/>
    </location>
</feature>
<accession>A0A9W5YCQ3</accession>
<keyword evidence="5" id="KW-0408">Iron</keyword>
<dbReference type="NCBIfam" id="TIGR02495">
    <property type="entry name" value="NrdG2"/>
    <property type="match status" value="1"/>
</dbReference>
<dbReference type="Proteomes" id="UP001144256">
    <property type="component" value="Unassembled WGS sequence"/>
</dbReference>
<keyword evidence="2" id="KW-0004">4Fe-4S</keyword>
<dbReference type="SUPFAM" id="SSF102114">
    <property type="entry name" value="Radical SAM enzymes"/>
    <property type="match status" value="1"/>
</dbReference>
<dbReference type="PANTHER" id="PTHR30352:SF13">
    <property type="entry name" value="GLYCYL-RADICAL ENZYME ACTIVATING ENZYME YJJW-RELATED"/>
    <property type="match status" value="1"/>
</dbReference>
<keyword evidence="3" id="KW-0949">S-adenosyl-L-methionine</keyword>
<comment type="cofactor">
    <cofactor evidence="1">
        <name>[4Fe-4S] cluster</name>
        <dbReference type="ChEBI" id="CHEBI:49883"/>
    </cofactor>
</comment>
<keyword evidence="6" id="KW-0411">Iron-sulfur</keyword>
<dbReference type="InterPro" id="IPR034457">
    <property type="entry name" value="Organic_radical-activating"/>
</dbReference>
<dbReference type="Gene3D" id="3.20.20.70">
    <property type="entry name" value="Aldolase class I"/>
    <property type="match status" value="1"/>
</dbReference>
<dbReference type="EMBL" id="BRLB01000008">
    <property type="protein sequence ID" value="GKX30161.1"/>
    <property type="molecule type" value="Genomic_DNA"/>
</dbReference>
<keyword evidence="9" id="KW-1185">Reference proteome</keyword>
<gene>
    <name evidence="8" type="ORF">SH1V18_26410</name>
</gene>
<evidence type="ECO:0000256" key="2">
    <source>
        <dbReference type="ARBA" id="ARBA00022485"/>
    </source>
</evidence>
<dbReference type="GO" id="GO:0046872">
    <property type="term" value="F:metal ion binding"/>
    <property type="evidence" value="ECO:0007669"/>
    <property type="project" value="UniProtKB-KW"/>
</dbReference>
<dbReference type="AlphaFoldDB" id="A0A9W5YCQ3"/>
<dbReference type="PANTHER" id="PTHR30352">
    <property type="entry name" value="PYRUVATE FORMATE-LYASE-ACTIVATING ENZYME"/>
    <property type="match status" value="1"/>
</dbReference>
<evidence type="ECO:0000256" key="3">
    <source>
        <dbReference type="ARBA" id="ARBA00022691"/>
    </source>
</evidence>
<dbReference type="CDD" id="cd01335">
    <property type="entry name" value="Radical_SAM"/>
    <property type="match status" value="1"/>
</dbReference>
<name>A0A9W5YCQ3_9FIRM</name>
<evidence type="ECO:0000256" key="4">
    <source>
        <dbReference type="ARBA" id="ARBA00022723"/>
    </source>
</evidence>
<evidence type="ECO:0000313" key="9">
    <source>
        <dbReference type="Proteomes" id="UP001144256"/>
    </source>
</evidence>
<dbReference type="InterPro" id="IPR013785">
    <property type="entry name" value="Aldolase_TIM"/>
</dbReference>
<dbReference type="GO" id="GO:0051539">
    <property type="term" value="F:4 iron, 4 sulfur cluster binding"/>
    <property type="evidence" value="ECO:0007669"/>
    <property type="project" value="UniProtKB-KW"/>
</dbReference>
<evidence type="ECO:0000313" key="8">
    <source>
        <dbReference type="EMBL" id="GKX30161.1"/>
    </source>
</evidence>
<dbReference type="InterPro" id="IPR058240">
    <property type="entry name" value="rSAM_sf"/>
</dbReference>
<reference evidence="8" key="1">
    <citation type="submission" date="2022-06" db="EMBL/GenBank/DDBJ databases">
        <title>Vallitalea longa sp. nov., an anaerobic bacterium isolated from marine sediment.</title>
        <authorList>
            <person name="Hirano S."/>
            <person name="Terahara T."/>
            <person name="Mori K."/>
            <person name="Hamada M."/>
            <person name="Matsumoto R."/>
            <person name="Kobayashi T."/>
        </authorList>
    </citation>
    <scope>NUCLEOTIDE SEQUENCE</scope>
    <source>
        <strain evidence="8">SH18-1</strain>
    </source>
</reference>
<keyword evidence="4" id="KW-0479">Metal-binding</keyword>
<evidence type="ECO:0000256" key="5">
    <source>
        <dbReference type="ARBA" id="ARBA00023004"/>
    </source>
</evidence>
<evidence type="ECO:0000256" key="6">
    <source>
        <dbReference type="ARBA" id="ARBA00023014"/>
    </source>
</evidence>
<organism evidence="8 9">
    <name type="scientific">Vallitalea longa</name>
    <dbReference type="NCBI Taxonomy" id="2936439"/>
    <lineage>
        <taxon>Bacteria</taxon>
        <taxon>Bacillati</taxon>
        <taxon>Bacillota</taxon>
        <taxon>Clostridia</taxon>
        <taxon>Lachnospirales</taxon>
        <taxon>Vallitaleaceae</taxon>
        <taxon>Vallitalea</taxon>
    </lineage>
</organism>
<dbReference type="PROSITE" id="PS51918">
    <property type="entry name" value="RADICAL_SAM"/>
    <property type="match status" value="1"/>
</dbReference>
<evidence type="ECO:0000259" key="7">
    <source>
        <dbReference type="PROSITE" id="PS51918"/>
    </source>
</evidence>